<reference evidence="11" key="1">
    <citation type="submission" date="2025-08" db="UniProtKB">
        <authorList>
            <consortium name="RefSeq"/>
        </authorList>
    </citation>
    <scope>IDENTIFICATION</scope>
</reference>
<feature type="coiled-coil region" evidence="8">
    <location>
        <begin position="340"/>
        <end position="367"/>
    </location>
</feature>
<gene>
    <name evidence="11" type="primary">LOC103277296</name>
</gene>
<keyword evidence="5" id="KW-0206">Cytoskeleton</keyword>
<evidence type="ECO:0000313" key="11">
    <source>
        <dbReference type="RefSeq" id="XP_008072889.1"/>
    </source>
</evidence>
<protein>
    <submittedName>
        <fullName evidence="11">Zinc finger protein DZIP1L-like</fullName>
    </submittedName>
</protein>
<keyword evidence="7" id="KW-0863">Zinc-finger</keyword>
<dbReference type="PANTHER" id="PTHR21502">
    <property type="entry name" value="ZINC FINGER PROTEIN DZIP1"/>
    <property type="match status" value="1"/>
</dbReference>
<dbReference type="OrthoDB" id="515971at2759"/>
<keyword evidence="7" id="KW-0479">Metal-binding</keyword>
<dbReference type="GO" id="GO:0060271">
    <property type="term" value="P:cilium assembly"/>
    <property type="evidence" value="ECO:0007669"/>
    <property type="project" value="TreeGrafter"/>
</dbReference>
<feature type="coiled-coil region" evidence="8">
    <location>
        <begin position="205"/>
        <end position="242"/>
    </location>
</feature>
<evidence type="ECO:0000256" key="8">
    <source>
        <dbReference type="SAM" id="Coils"/>
    </source>
</evidence>
<dbReference type="GO" id="GO:0005737">
    <property type="term" value="C:cytoplasm"/>
    <property type="evidence" value="ECO:0007669"/>
    <property type="project" value="TreeGrafter"/>
</dbReference>
<dbReference type="PROSITE" id="PS00028">
    <property type="entry name" value="ZINC_FINGER_C2H2_1"/>
    <property type="match status" value="1"/>
</dbReference>
<keyword evidence="10" id="KW-1185">Reference proteome</keyword>
<dbReference type="InterPro" id="IPR013087">
    <property type="entry name" value="Znf_C2H2_type"/>
</dbReference>
<keyword evidence="4 8" id="KW-0175">Coiled coil</keyword>
<evidence type="ECO:0000256" key="2">
    <source>
        <dbReference type="ARBA" id="ARBA00004120"/>
    </source>
</evidence>
<feature type="non-terminal residue" evidence="11">
    <location>
        <position position="458"/>
    </location>
</feature>
<accession>A0A1U7UKW8</accession>
<evidence type="ECO:0000256" key="4">
    <source>
        <dbReference type="ARBA" id="ARBA00023054"/>
    </source>
</evidence>
<evidence type="ECO:0000256" key="7">
    <source>
        <dbReference type="PROSITE-ProRule" id="PRU00042"/>
    </source>
</evidence>
<feature type="domain" description="C2H2-type" evidence="9">
    <location>
        <begin position="166"/>
        <end position="194"/>
    </location>
</feature>
<dbReference type="AlphaFoldDB" id="A0A1U7UKW8"/>
<dbReference type="PROSITE" id="PS50157">
    <property type="entry name" value="ZINC_FINGER_C2H2_2"/>
    <property type="match status" value="1"/>
</dbReference>
<dbReference type="GO" id="GO:0036064">
    <property type="term" value="C:ciliary basal body"/>
    <property type="evidence" value="ECO:0007669"/>
    <property type="project" value="TreeGrafter"/>
</dbReference>
<dbReference type="GO" id="GO:0005814">
    <property type="term" value="C:centriole"/>
    <property type="evidence" value="ECO:0007669"/>
    <property type="project" value="UniProtKB-SubCell"/>
</dbReference>
<dbReference type="InterPro" id="IPR051241">
    <property type="entry name" value="DZIP_RILPL"/>
</dbReference>
<keyword evidence="6" id="KW-0966">Cell projection</keyword>
<dbReference type="RefSeq" id="XP_008072889.1">
    <property type="nucleotide sequence ID" value="XM_008074698.1"/>
</dbReference>
<organism evidence="10 11">
    <name type="scientific">Carlito syrichta</name>
    <name type="common">Philippine tarsier</name>
    <name type="synonym">Tarsius syrichta</name>
    <dbReference type="NCBI Taxonomy" id="1868482"/>
    <lineage>
        <taxon>Eukaryota</taxon>
        <taxon>Metazoa</taxon>
        <taxon>Chordata</taxon>
        <taxon>Craniata</taxon>
        <taxon>Vertebrata</taxon>
        <taxon>Euteleostomi</taxon>
        <taxon>Mammalia</taxon>
        <taxon>Eutheria</taxon>
        <taxon>Euarchontoglires</taxon>
        <taxon>Primates</taxon>
        <taxon>Haplorrhini</taxon>
        <taxon>Tarsiiformes</taxon>
        <taxon>Tarsiidae</taxon>
        <taxon>Carlito</taxon>
    </lineage>
</organism>
<evidence type="ECO:0000313" key="10">
    <source>
        <dbReference type="Proteomes" id="UP000189704"/>
    </source>
</evidence>
<dbReference type="PANTHER" id="PTHR21502:SF8">
    <property type="entry name" value="CILIUM ASSEMBLY PROTEIN DZIP1L"/>
    <property type="match status" value="1"/>
</dbReference>
<keyword evidence="7" id="KW-0862">Zinc</keyword>
<sequence>MQSQAATAGGFKDPLIWANKVHSFQFQPRRGNINWRSISALDVDRVARELDVATLQAHVTGITFCNLEQEVCLQCGQAVDPALLKVLRLAQLTIEYLWHCQDCLSTKVAQQEGQLQASWDQQQRTQERMDCQCDKLKKVQVKSHQRGKMINTLRQLLMQRKTQGHHQCDLCDKEFVDVTSLRGHIQRRHADMAESGKQKKQEVLIEELQAKLQWTQEKLEAQREAERQRQLQESEVARQREIEAKKTFEDWKEKERDKLHDELNKFKISLREKFKRVANLSSMLEQKMRALESHHSIESSFVLLMEKICEERIQSIQETTALRDKLTLQVQNEIQRQTSLLDYRKSVAQLEHEISFLQDQIQRQERFMASPGLPEDDAKPLTSIFLQILVLQTLTPRGPCRYLTDHPCCAQQLQSEIQSLQASLQENQRQAVAQNELINTLQANLQQQTRLINSLKRK</sequence>
<dbReference type="GeneID" id="103277296"/>
<feature type="coiled-coil region" evidence="8">
    <location>
        <begin position="410"/>
        <end position="458"/>
    </location>
</feature>
<evidence type="ECO:0000256" key="1">
    <source>
        <dbReference type="ARBA" id="ARBA00004114"/>
    </source>
</evidence>
<dbReference type="SMART" id="SM00355">
    <property type="entry name" value="ZnF_C2H2"/>
    <property type="match status" value="1"/>
</dbReference>
<comment type="similarity">
    <text evidence="3">Belongs to the DZIP C2H2-type zinc-finger protein family.</text>
</comment>
<dbReference type="Proteomes" id="UP000189704">
    <property type="component" value="Unplaced"/>
</dbReference>
<comment type="subcellular location">
    <subcellularLocation>
        <location evidence="2">Cytoplasm</location>
        <location evidence="2">Cytoskeleton</location>
        <location evidence="2">Cilium basal body</location>
    </subcellularLocation>
    <subcellularLocation>
        <location evidence="1">Cytoplasm</location>
        <location evidence="1">Cytoskeleton</location>
        <location evidence="1">Microtubule organizing center</location>
        <location evidence="1">Centrosome</location>
        <location evidence="1">Centriole</location>
    </subcellularLocation>
</comment>
<evidence type="ECO:0000256" key="5">
    <source>
        <dbReference type="ARBA" id="ARBA00023212"/>
    </source>
</evidence>
<dbReference type="GO" id="GO:0008270">
    <property type="term" value="F:zinc ion binding"/>
    <property type="evidence" value="ECO:0007669"/>
    <property type="project" value="UniProtKB-KW"/>
</dbReference>
<dbReference type="InterPro" id="IPR032714">
    <property type="entry name" value="DZIP1_N"/>
</dbReference>
<proteinExistence type="inferred from homology"/>
<evidence type="ECO:0000259" key="9">
    <source>
        <dbReference type="PROSITE" id="PS50157"/>
    </source>
</evidence>
<name>A0A1U7UKW8_CARSF</name>
<evidence type="ECO:0000256" key="3">
    <source>
        <dbReference type="ARBA" id="ARBA00009131"/>
    </source>
</evidence>
<keyword evidence="5" id="KW-0963">Cytoplasm</keyword>
<dbReference type="Pfam" id="PF13815">
    <property type="entry name" value="Dzip-like_N"/>
    <property type="match status" value="1"/>
</dbReference>
<dbReference type="KEGG" id="csyr:103277296"/>
<evidence type="ECO:0000256" key="6">
    <source>
        <dbReference type="ARBA" id="ARBA00023273"/>
    </source>
</evidence>